<organism evidence="8 9">
    <name type="scientific">Malonomonas rubra DSM 5091</name>
    <dbReference type="NCBI Taxonomy" id="1122189"/>
    <lineage>
        <taxon>Bacteria</taxon>
        <taxon>Pseudomonadati</taxon>
        <taxon>Thermodesulfobacteriota</taxon>
        <taxon>Desulfuromonadia</taxon>
        <taxon>Desulfuromonadales</taxon>
        <taxon>Geopsychrobacteraceae</taxon>
        <taxon>Malonomonas</taxon>
    </lineage>
</organism>
<dbReference type="GO" id="GO:0000160">
    <property type="term" value="P:phosphorelay signal transduction system"/>
    <property type="evidence" value="ECO:0007669"/>
    <property type="project" value="InterPro"/>
</dbReference>
<accession>A0A1M6DTP6</accession>
<dbReference type="STRING" id="1122189.SAMN02745165_00803"/>
<evidence type="ECO:0000256" key="1">
    <source>
        <dbReference type="ARBA" id="ARBA00022553"/>
    </source>
</evidence>
<dbReference type="OrthoDB" id="9780312at2"/>
<dbReference type="InterPro" id="IPR058245">
    <property type="entry name" value="NreC/VraR/RcsB-like_REC"/>
</dbReference>
<keyword evidence="1 5" id="KW-0597">Phosphoprotein</keyword>
<dbReference type="PANTHER" id="PTHR43214">
    <property type="entry name" value="TWO-COMPONENT RESPONSE REGULATOR"/>
    <property type="match status" value="1"/>
</dbReference>
<dbReference type="PROSITE" id="PS50043">
    <property type="entry name" value="HTH_LUXR_2"/>
    <property type="match status" value="1"/>
</dbReference>
<dbReference type="PANTHER" id="PTHR43214:SF41">
    <property type="entry name" value="NITRATE_NITRITE RESPONSE REGULATOR PROTEIN NARP"/>
    <property type="match status" value="1"/>
</dbReference>
<dbReference type="SUPFAM" id="SSF52172">
    <property type="entry name" value="CheY-like"/>
    <property type="match status" value="1"/>
</dbReference>
<dbReference type="SMART" id="SM00421">
    <property type="entry name" value="HTH_LUXR"/>
    <property type="match status" value="1"/>
</dbReference>
<feature type="domain" description="Response regulatory" evidence="7">
    <location>
        <begin position="5"/>
        <end position="121"/>
    </location>
</feature>
<reference evidence="8 9" key="1">
    <citation type="submission" date="2016-11" db="EMBL/GenBank/DDBJ databases">
        <authorList>
            <person name="Jaros S."/>
            <person name="Januszkiewicz K."/>
            <person name="Wedrychowicz H."/>
        </authorList>
    </citation>
    <scope>NUCLEOTIDE SEQUENCE [LARGE SCALE GENOMIC DNA]</scope>
    <source>
        <strain evidence="8 9">DSM 5091</strain>
    </source>
</reference>
<dbReference type="Gene3D" id="3.40.50.2300">
    <property type="match status" value="1"/>
</dbReference>
<evidence type="ECO:0000259" key="6">
    <source>
        <dbReference type="PROSITE" id="PS50043"/>
    </source>
</evidence>
<dbReference type="GO" id="GO:0006355">
    <property type="term" value="P:regulation of DNA-templated transcription"/>
    <property type="evidence" value="ECO:0007669"/>
    <property type="project" value="InterPro"/>
</dbReference>
<dbReference type="CDD" id="cd17535">
    <property type="entry name" value="REC_NarL-like"/>
    <property type="match status" value="1"/>
</dbReference>
<dbReference type="InterPro" id="IPR011006">
    <property type="entry name" value="CheY-like_superfamily"/>
</dbReference>
<evidence type="ECO:0000313" key="8">
    <source>
        <dbReference type="EMBL" id="SHI76614.1"/>
    </source>
</evidence>
<keyword evidence="2" id="KW-0805">Transcription regulation</keyword>
<sequence length="224" mass="24977">MTKKNVLIVDDHPLFREGLKSLIDRSESYQTVGEAGSAEEALQMAQELKPDLVTMDISLPEKSGIEATREIRSELPDAKLLIVSMHPKFEFIAEAFKAGARGYVVKEATSAKLIQAMDALCRGEFFLDGGVSLEVITKLMSEPETEATIDDENYSLLSPREQEVMRKVVEGGTTRKIAEELGLSPKTVENHRANLMKKLGVHNKMELVRYAVKLGLVDVDQWKE</sequence>
<keyword evidence="9" id="KW-1185">Reference proteome</keyword>
<dbReference type="Pfam" id="PF00072">
    <property type="entry name" value="Response_reg"/>
    <property type="match status" value="1"/>
</dbReference>
<dbReference type="PROSITE" id="PS50110">
    <property type="entry name" value="RESPONSE_REGULATORY"/>
    <property type="match status" value="1"/>
</dbReference>
<evidence type="ECO:0000256" key="2">
    <source>
        <dbReference type="ARBA" id="ARBA00023015"/>
    </source>
</evidence>
<evidence type="ECO:0000256" key="3">
    <source>
        <dbReference type="ARBA" id="ARBA00023125"/>
    </source>
</evidence>
<dbReference type="AlphaFoldDB" id="A0A1M6DTP6"/>
<feature type="domain" description="HTH luxR-type" evidence="6">
    <location>
        <begin position="150"/>
        <end position="215"/>
    </location>
</feature>
<dbReference type="EMBL" id="FQZT01000002">
    <property type="protein sequence ID" value="SHI76614.1"/>
    <property type="molecule type" value="Genomic_DNA"/>
</dbReference>
<dbReference type="InterPro" id="IPR001789">
    <property type="entry name" value="Sig_transdc_resp-reg_receiver"/>
</dbReference>
<dbReference type="InterPro" id="IPR039420">
    <property type="entry name" value="WalR-like"/>
</dbReference>
<dbReference type="InterPro" id="IPR000792">
    <property type="entry name" value="Tscrpt_reg_LuxR_C"/>
</dbReference>
<evidence type="ECO:0000313" key="9">
    <source>
        <dbReference type="Proteomes" id="UP000184171"/>
    </source>
</evidence>
<keyword evidence="4" id="KW-0804">Transcription</keyword>
<dbReference type="PROSITE" id="PS00622">
    <property type="entry name" value="HTH_LUXR_1"/>
    <property type="match status" value="1"/>
</dbReference>
<name>A0A1M6DTP6_MALRU</name>
<evidence type="ECO:0000259" key="7">
    <source>
        <dbReference type="PROSITE" id="PS50110"/>
    </source>
</evidence>
<gene>
    <name evidence="8" type="ORF">SAMN02745165_00803</name>
</gene>
<dbReference type="RefSeq" id="WP_072905823.1">
    <property type="nucleotide sequence ID" value="NZ_FQZT01000002.1"/>
</dbReference>
<dbReference type="PRINTS" id="PR00038">
    <property type="entry name" value="HTHLUXR"/>
</dbReference>
<evidence type="ECO:0000256" key="5">
    <source>
        <dbReference type="PROSITE-ProRule" id="PRU00169"/>
    </source>
</evidence>
<proteinExistence type="predicted"/>
<dbReference type="GO" id="GO:0003677">
    <property type="term" value="F:DNA binding"/>
    <property type="evidence" value="ECO:0007669"/>
    <property type="project" value="UniProtKB-KW"/>
</dbReference>
<dbReference type="SUPFAM" id="SSF46894">
    <property type="entry name" value="C-terminal effector domain of the bipartite response regulators"/>
    <property type="match status" value="1"/>
</dbReference>
<evidence type="ECO:0000256" key="4">
    <source>
        <dbReference type="ARBA" id="ARBA00023163"/>
    </source>
</evidence>
<dbReference type="Proteomes" id="UP000184171">
    <property type="component" value="Unassembled WGS sequence"/>
</dbReference>
<dbReference type="SMART" id="SM00448">
    <property type="entry name" value="REC"/>
    <property type="match status" value="1"/>
</dbReference>
<protein>
    <submittedName>
        <fullName evidence="8">Two component transcriptional regulator, LuxR family</fullName>
    </submittedName>
</protein>
<keyword evidence="3" id="KW-0238">DNA-binding</keyword>
<feature type="modified residue" description="4-aspartylphosphate" evidence="5">
    <location>
        <position position="56"/>
    </location>
</feature>
<dbReference type="InterPro" id="IPR016032">
    <property type="entry name" value="Sig_transdc_resp-reg_C-effctor"/>
</dbReference>
<dbReference type="CDD" id="cd06170">
    <property type="entry name" value="LuxR_C_like"/>
    <property type="match status" value="1"/>
</dbReference>
<dbReference type="Pfam" id="PF00196">
    <property type="entry name" value="GerE"/>
    <property type="match status" value="1"/>
</dbReference>